<feature type="compositionally biased region" description="Polar residues" evidence="1">
    <location>
        <begin position="961"/>
        <end position="973"/>
    </location>
</feature>
<feature type="region of interest" description="Disordered" evidence="1">
    <location>
        <begin position="760"/>
        <end position="786"/>
    </location>
</feature>
<evidence type="ECO:0000313" key="4">
    <source>
        <dbReference type="Proteomes" id="UP001215712"/>
    </source>
</evidence>
<feature type="region of interest" description="Disordered" evidence="1">
    <location>
        <begin position="546"/>
        <end position="572"/>
    </location>
</feature>
<feature type="compositionally biased region" description="Polar residues" evidence="1">
    <location>
        <begin position="1217"/>
        <end position="1228"/>
    </location>
</feature>
<accession>A0AAD6HS60</accession>
<gene>
    <name evidence="3" type="ORF">N7493_002556</name>
</gene>
<dbReference type="PANTHER" id="PTHR35391:SF7">
    <property type="entry name" value="C2H2-TYPE DOMAIN-CONTAINING PROTEIN"/>
    <property type="match status" value="1"/>
</dbReference>
<feature type="domain" description="C2H2-type" evidence="2">
    <location>
        <begin position="1032"/>
        <end position="1062"/>
    </location>
</feature>
<comment type="caution">
    <text evidence="3">The sequence shown here is derived from an EMBL/GenBank/DDBJ whole genome shotgun (WGS) entry which is preliminary data.</text>
</comment>
<reference evidence="3" key="2">
    <citation type="submission" date="2023-01" db="EMBL/GenBank/DDBJ databases">
        <authorList>
            <person name="Petersen C."/>
        </authorList>
    </citation>
    <scope>NUCLEOTIDE SEQUENCE</scope>
    <source>
        <strain evidence="3">IBT 17514</strain>
    </source>
</reference>
<dbReference type="Proteomes" id="UP001215712">
    <property type="component" value="Unassembled WGS sequence"/>
</dbReference>
<feature type="region of interest" description="Disordered" evidence="1">
    <location>
        <begin position="1191"/>
        <end position="1242"/>
    </location>
</feature>
<dbReference type="PANTHER" id="PTHR35391">
    <property type="entry name" value="C2H2-TYPE DOMAIN-CONTAINING PROTEIN-RELATED"/>
    <property type="match status" value="1"/>
</dbReference>
<keyword evidence="4" id="KW-1185">Reference proteome</keyword>
<feature type="region of interest" description="Disordered" evidence="1">
    <location>
        <begin position="946"/>
        <end position="981"/>
    </location>
</feature>
<feature type="domain" description="C2H2-type" evidence="2">
    <location>
        <begin position="318"/>
        <end position="343"/>
    </location>
</feature>
<feature type="region of interest" description="Disordered" evidence="1">
    <location>
        <begin position="119"/>
        <end position="142"/>
    </location>
</feature>
<sequence>MEDLLEDLNTSLLHRIQALHHSTEDGIVRQESESVEAILDQLFRFSRAVRRSGILHRLVKIANNVEYDADGVNLTATFQAGISRLVEHYLKGCSASEELRDRLVETICLRRRNFSYLKAQRESRSSNKPTKIPTQAASRARSTLTSSFSITMPLPTTARKMKPINLDPIFELGRPVMTATTAQIDDVPIDHSIQSSVGADQQQRSTEEDGLELPQPPEIPFGVKEWECHYCLMVCPVKEFNPENWISKKDWLDHMKKEHTTQSWTCLDPTHETKLSFKAQDEFEQHMRDEHEGQFEEADLEDLVEACFESKITSITFTECPFCPKDTNMDTISKAWTQHLAQHLLSFSRLSFDGYLENDDQESDVSKSIGSSNVSGPQVLSRTIADGLREMRLDADEHVVYYADEEDHFREGIEKFTTSSGTLALDSDQHYASRDPIEEDEDPSFKLDISSLISEFSTTSEVPETPSLPAQPVKTIRDTLREIYIDAEMNDEQLIISPAASEISSDTGVETWAFCNYLQNLNQYDAASDPILKSFSKKFVRPEEKLSNSSSPVMSGLNPAVPASEGPDKDHSTTAISAKDLIIKSLQRWDRIIYADIPFLTSEGSPLQWRDEIERFRLWTTDIGAHRTGNLSLDYRLKNSPDIKEQILWHLINLEKPMSAIVPQATHDGSSEISPGPGSFSSRGSVLSTYELLRATIDGLFQLSLFLEQRSEIASFEPFDKQHVKEKYPLASEEIANRLGLTNSLRRFVMRHRKRQNLMLDRGLDQISNSKGDGTSSHSSHTIEASPGEVAVAERDDLEGHLPSPPIPLPPRDSSRAKITECPYCSSIIAVKSTRDWTRHIFNDLLPYVCIYPKCSVPQQMFRSRRAWFHHMESQHSIKDNPSSPLNCTLCLPSLLPVNFEEHVGRHLEELALFALPYSEDDEYDTESASSDAGLTHDVLLTTHENPDGVQDQIEPPIPSDENSQKSSPSESIQRCPVCDKSSSDMRSHILAHQIGGPEKCPDESCEYHITGFIDTHDKYRHVWINHYKITFECDFCKQSGILDGIQFSRSPDFEKHLISVHGVSPHLSKEKYTNEADVTPGRCYMCNRTYLSPQLFYYHLEKCLVQQTIQNYHQLQPKDAPLRNQKIGNENDSKILTNTAHGLQTLIPLVEESYETDGSSPDSSAQAQHIAMDGELSTSLIDKSSESCLATDTHNREDHPNPKPQADVNAKKPTTCDASTNTPSSRGSLVPGLPNSNTDEGRPDIIYLRHKLRKNPEYIGNLHALLFGFGEIEGGIVTIGQLRAAAAVRLRASSPGTISMLHNGKALSYDLMSCQEAGLEHTSEVLCAVTNEGPNMQSQIANPGITIDRNQPQARNKIGQNVAKAEDESVPSSAPGSIPKIPDLSSMSTSLEKVTACKSYFQQELVPICLLIIDDFPPTATAKYHFDNRLMRVFDTHLKLLEMLNGIDHGSDIESINAYQTLISQVKRALEQLIGARDN</sequence>
<evidence type="ECO:0000256" key="1">
    <source>
        <dbReference type="SAM" id="MobiDB-lite"/>
    </source>
</evidence>
<dbReference type="InterPro" id="IPR058925">
    <property type="entry name" value="zf-C2H2_AcuF"/>
</dbReference>
<feature type="domain" description="C2H2-type" evidence="2">
    <location>
        <begin position="848"/>
        <end position="876"/>
    </location>
</feature>
<evidence type="ECO:0000259" key="2">
    <source>
        <dbReference type="SMART" id="SM00355"/>
    </source>
</evidence>
<dbReference type="InterPro" id="IPR013087">
    <property type="entry name" value="Znf_C2H2_type"/>
</dbReference>
<proteinExistence type="predicted"/>
<dbReference type="SMART" id="SM00355">
    <property type="entry name" value="ZnF_C2H2"/>
    <property type="match status" value="4"/>
</dbReference>
<feature type="region of interest" description="Disordered" evidence="1">
    <location>
        <begin position="194"/>
        <end position="217"/>
    </location>
</feature>
<dbReference type="Pfam" id="PF26082">
    <property type="entry name" value="zf-C2H2_AcuF"/>
    <property type="match status" value="1"/>
</dbReference>
<feature type="compositionally biased region" description="Polar residues" evidence="1">
    <location>
        <begin position="766"/>
        <end position="783"/>
    </location>
</feature>
<organism evidence="3 4">
    <name type="scientific">Penicillium malachiteum</name>
    <dbReference type="NCBI Taxonomy" id="1324776"/>
    <lineage>
        <taxon>Eukaryota</taxon>
        <taxon>Fungi</taxon>
        <taxon>Dikarya</taxon>
        <taxon>Ascomycota</taxon>
        <taxon>Pezizomycotina</taxon>
        <taxon>Eurotiomycetes</taxon>
        <taxon>Eurotiomycetidae</taxon>
        <taxon>Eurotiales</taxon>
        <taxon>Aspergillaceae</taxon>
        <taxon>Penicillium</taxon>
    </lineage>
</organism>
<feature type="domain" description="C2H2-type" evidence="2">
    <location>
        <begin position="974"/>
        <end position="993"/>
    </location>
</feature>
<reference evidence="3" key="1">
    <citation type="journal article" date="2023" name="IMA Fungus">
        <title>Comparative genomic study of the Penicillium genus elucidates a diverse pangenome and 15 lateral gene transfer events.</title>
        <authorList>
            <person name="Petersen C."/>
            <person name="Sorensen T."/>
            <person name="Nielsen M.R."/>
            <person name="Sondergaard T.E."/>
            <person name="Sorensen J.L."/>
            <person name="Fitzpatrick D.A."/>
            <person name="Frisvad J.C."/>
            <person name="Nielsen K.L."/>
        </authorList>
    </citation>
    <scope>NUCLEOTIDE SEQUENCE</scope>
    <source>
        <strain evidence="3">IBT 17514</strain>
    </source>
</reference>
<protein>
    <submittedName>
        <fullName evidence="3">Zinc finger C2H2</fullName>
    </submittedName>
</protein>
<evidence type="ECO:0000313" key="3">
    <source>
        <dbReference type="EMBL" id="KAJ5733770.1"/>
    </source>
</evidence>
<feature type="compositionally biased region" description="Polar residues" evidence="1">
    <location>
        <begin position="194"/>
        <end position="204"/>
    </location>
</feature>
<name>A0AAD6HS60_9EURO</name>
<dbReference type="EMBL" id="JAQJAN010000003">
    <property type="protein sequence ID" value="KAJ5733770.1"/>
    <property type="molecule type" value="Genomic_DNA"/>
</dbReference>